<dbReference type="AlphaFoldDB" id="A0A516KKG9"/>
<evidence type="ECO:0000256" key="2">
    <source>
        <dbReference type="PROSITE-ProRule" id="PRU00335"/>
    </source>
</evidence>
<dbReference type="Gene3D" id="1.10.10.60">
    <property type="entry name" value="Homeodomain-like"/>
    <property type="match status" value="1"/>
</dbReference>
<dbReference type="PROSITE" id="PS01081">
    <property type="entry name" value="HTH_TETR_1"/>
    <property type="match status" value="1"/>
</dbReference>
<sequence>MDDKKIPVVKDNATHITKQNIIDIADRLFMTYGYRAVSTRKIADACGLTQPALYHHFKNKKTIYLEVVQANMRRTKLAIKKIVHQSNRLEMRIESLSYYMLMNHEVDFNQMFHDVRHEMDEETQKKMRVWWLDSYLNPVVDILKEAVNEKEIKSLEILETNEVELAYLLLDFIKSSFPNQQREWGVSERRQEANRKSKLISKLFLNGIGSSKDLE</sequence>
<dbReference type="KEGG" id="aqt:FN924_17875"/>
<protein>
    <submittedName>
        <fullName evidence="4">TetR/AcrR family transcriptional regulator</fullName>
    </submittedName>
</protein>
<dbReference type="GO" id="GO:0003700">
    <property type="term" value="F:DNA-binding transcription factor activity"/>
    <property type="evidence" value="ECO:0007669"/>
    <property type="project" value="TreeGrafter"/>
</dbReference>
<keyword evidence="5" id="KW-1185">Reference proteome</keyword>
<dbReference type="InterPro" id="IPR050109">
    <property type="entry name" value="HTH-type_TetR-like_transc_reg"/>
</dbReference>
<accession>A0A516KKG9</accession>
<dbReference type="Gene3D" id="1.10.357.10">
    <property type="entry name" value="Tetracycline Repressor, domain 2"/>
    <property type="match status" value="1"/>
</dbReference>
<proteinExistence type="predicted"/>
<dbReference type="Proteomes" id="UP000315215">
    <property type="component" value="Chromosome"/>
</dbReference>
<dbReference type="RefSeq" id="WP_143896852.1">
    <property type="nucleotide sequence ID" value="NZ_CP041666.1"/>
</dbReference>
<dbReference type="SUPFAM" id="SSF46689">
    <property type="entry name" value="Homeodomain-like"/>
    <property type="match status" value="1"/>
</dbReference>
<dbReference type="PRINTS" id="PR00455">
    <property type="entry name" value="HTHTETR"/>
</dbReference>
<dbReference type="InterPro" id="IPR001647">
    <property type="entry name" value="HTH_TetR"/>
</dbReference>
<dbReference type="PANTHER" id="PTHR30055:SF226">
    <property type="entry name" value="HTH-TYPE TRANSCRIPTIONAL REGULATOR PKSA"/>
    <property type="match status" value="1"/>
</dbReference>
<name>A0A516KKG9_9BACI</name>
<evidence type="ECO:0000313" key="4">
    <source>
        <dbReference type="EMBL" id="QDP41876.1"/>
    </source>
</evidence>
<reference evidence="4 5" key="1">
    <citation type="submission" date="2019-07" db="EMBL/GenBank/DDBJ databases">
        <authorList>
            <person name="Li J."/>
        </authorList>
    </citation>
    <scope>NUCLEOTIDE SEQUENCE [LARGE SCALE GENOMIC DNA]</scope>
    <source>
        <strain evidence="4 5">TKL69</strain>
    </source>
</reference>
<dbReference type="OrthoDB" id="9814200at2"/>
<organism evidence="4 5">
    <name type="scientific">Radiobacillus deserti</name>
    <dbReference type="NCBI Taxonomy" id="2594883"/>
    <lineage>
        <taxon>Bacteria</taxon>
        <taxon>Bacillati</taxon>
        <taxon>Bacillota</taxon>
        <taxon>Bacilli</taxon>
        <taxon>Bacillales</taxon>
        <taxon>Bacillaceae</taxon>
        <taxon>Radiobacillus</taxon>
    </lineage>
</organism>
<evidence type="ECO:0000313" key="5">
    <source>
        <dbReference type="Proteomes" id="UP000315215"/>
    </source>
</evidence>
<feature type="domain" description="HTH tetR-type" evidence="3">
    <location>
        <begin position="15"/>
        <end position="75"/>
    </location>
</feature>
<evidence type="ECO:0000259" key="3">
    <source>
        <dbReference type="PROSITE" id="PS50977"/>
    </source>
</evidence>
<dbReference type="InterPro" id="IPR009057">
    <property type="entry name" value="Homeodomain-like_sf"/>
</dbReference>
<evidence type="ECO:0000256" key="1">
    <source>
        <dbReference type="ARBA" id="ARBA00023125"/>
    </source>
</evidence>
<dbReference type="InterPro" id="IPR023772">
    <property type="entry name" value="DNA-bd_HTH_TetR-type_CS"/>
</dbReference>
<dbReference type="PANTHER" id="PTHR30055">
    <property type="entry name" value="HTH-TYPE TRANSCRIPTIONAL REGULATOR RUTR"/>
    <property type="match status" value="1"/>
</dbReference>
<dbReference type="GO" id="GO:0000976">
    <property type="term" value="F:transcription cis-regulatory region binding"/>
    <property type="evidence" value="ECO:0007669"/>
    <property type="project" value="TreeGrafter"/>
</dbReference>
<keyword evidence="1 2" id="KW-0238">DNA-binding</keyword>
<dbReference type="Pfam" id="PF00440">
    <property type="entry name" value="TetR_N"/>
    <property type="match status" value="1"/>
</dbReference>
<dbReference type="PROSITE" id="PS50977">
    <property type="entry name" value="HTH_TETR_2"/>
    <property type="match status" value="1"/>
</dbReference>
<feature type="DNA-binding region" description="H-T-H motif" evidence="2">
    <location>
        <begin position="38"/>
        <end position="57"/>
    </location>
</feature>
<dbReference type="EMBL" id="CP041666">
    <property type="protein sequence ID" value="QDP41876.1"/>
    <property type="molecule type" value="Genomic_DNA"/>
</dbReference>
<gene>
    <name evidence="4" type="ORF">FN924_17875</name>
</gene>